<dbReference type="PANTHER" id="PTHR33930">
    <property type="entry name" value="ALKYL HYDROPEROXIDE REDUCTASE AHPD"/>
    <property type="match status" value="1"/>
</dbReference>
<dbReference type="EMBL" id="JBFXLS010000051">
    <property type="protein sequence ID" value="KAL2823626.1"/>
    <property type="molecule type" value="Genomic_DNA"/>
</dbReference>
<dbReference type="Gene3D" id="1.20.1290.10">
    <property type="entry name" value="AhpD-like"/>
    <property type="match status" value="1"/>
</dbReference>
<dbReference type="InterPro" id="IPR029032">
    <property type="entry name" value="AhpD-like"/>
</dbReference>
<evidence type="ECO:0000259" key="1">
    <source>
        <dbReference type="Pfam" id="PF02627"/>
    </source>
</evidence>
<evidence type="ECO:0000313" key="2">
    <source>
        <dbReference type="EMBL" id="KAL2823626.1"/>
    </source>
</evidence>
<gene>
    <name evidence="2" type="ORF">BDW59DRAFT_163204</name>
</gene>
<accession>A0ABR4I794</accession>
<feature type="domain" description="Carboxymuconolactone decarboxylase-like" evidence="1">
    <location>
        <begin position="165"/>
        <end position="237"/>
    </location>
</feature>
<reference evidence="2 3" key="1">
    <citation type="submission" date="2024-07" db="EMBL/GenBank/DDBJ databases">
        <title>Section-level genome sequencing and comparative genomics of Aspergillus sections Usti and Cavernicolus.</title>
        <authorList>
            <consortium name="Lawrence Berkeley National Laboratory"/>
            <person name="Nybo J.L."/>
            <person name="Vesth T.C."/>
            <person name="Theobald S."/>
            <person name="Frisvad J.C."/>
            <person name="Larsen T.O."/>
            <person name="Kjaerboelling I."/>
            <person name="Rothschild-Mancinelli K."/>
            <person name="Lyhne E.K."/>
            <person name="Kogle M.E."/>
            <person name="Barry K."/>
            <person name="Clum A."/>
            <person name="Na H."/>
            <person name="Ledsgaard L."/>
            <person name="Lin J."/>
            <person name="Lipzen A."/>
            <person name="Kuo A."/>
            <person name="Riley R."/>
            <person name="Mondo S."/>
            <person name="LaButti K."/>
            <person name="Haridas S."/>
            <person name="Pangalinan J."/>
            <person name="Salamov A.A."/>
            <person name="Simmons B.A."/>
            <person name="Magnuson J.K."/>
            <person name="Chen J."/>
            <person name="Drula E."/>
            <person name="Henrissat B."/>
            <person name="Wiebenga A."/>
            <person name="Lubbers R.J."/>
            <person name="Gomes A.C."/>
            <person name="Makela M.R."/>
            <person name="Stajich J."/>
            <person name="Grigoriev I.V."/>
            <person name="Mortensen U.H."/>
            <person name="De vries R.P."/>
            <person name="Baker S.E."/>
            <person name="Andersen M.R."/>
        </authorList>
    </citation>
    <scope>NUCLEOTIDE SEQUENCE [LARGE SCALE GENOMIC DNA]</scope>
    <source>
        <strain evidence="2 3">CBS 600.67</strain>
    </source>
</reference>
<dbReference type="Pfam" id="PF02627">
    <property type="entry name" value="CMD"/>
    <property type="match status" value="2"/>
</dbReference>
<name>A0ABR4I794_9EURO</name>
<feature type="domain" description="Carboxymuconolactone decarboxylase-like" evidence="1">
    <location>
        <begin position="32"/>
        <end position="97"/>
    </location>
</feature>
<dbReference type="PANTHER" id="PTHR33930:SF2">
    <property type="entry name" value="BLR3452 PROTEIN"/>
    <property type="match status" value="1"/>
</dbReference>
<sequence>MLHDTQEKLKERFLCTRGVWDEDWEAVLRQTPAYFESYLNLRDAAQGRGWLPPKVQEFICIAVAACTTHIHSPAIRSHIQAARAVGATADEITEVIGLTYLVGIHTVTLGAPILLELMAEERINVEVDAKEAENLDRERQRIKDAFIRSRGFWTDSWNPLLELDPTFFQAYSDFSANASASETLEPKYRELIVCAFDAATTHLYGRGTRIHMRNALRLGATPNEVMEMLEITSLMGIDGVTVASRLLLEQVVQEN</sequence>
<proteinExistence type="predicted"/>
<dbReference type="Proteomes" id="UP001610335">
    <property type="component" value="Unassembled WGS sequence"/>
</dbReference>
<keyword evidence="3" id="KW-1185">Reference proteome</keyword>
<organism evidence="2 3">
    <name type="scientific">Aspergillus cavernicola</name>
    <dbReference type="NCBI Taxonomy" id="176166"/>
    <lineage>
        <taxon>Eukaryota</taxon>
        <taxon>Fungi</taxon>
        <taxon>Dikarya</taxon>
        <taxon>Ascomycota</taxon>
        <taxon>Pezizomycotina</taxon>
        <taxon>Eurotiomycetes</taxon>
        <taxon>Eurotiomycetidae</taxon>
        <taxon>Eurotiales</taxon>
        <taxon>Aspergillaceae</taxon>
        <taxon>Aspergillus</taxon>
        <taxon>Aspergillus subgen. Nidulantes</taxon>
    </lineage>
</organism>
<comment type="caution">
    <text evidence="2">The sequence shown here is derived from an EMBL/GenBank/DDBJ whole genome shotgun (WGS) entry which is preliminary data.</text>
</comment>
<evidence type="ECO:0000313" key="3">
    <source>
        <dbReference type="Proteomes" id="UP001610335"/>
    </source>
</evidence>
<dbReference type="InterPro" id="IPR003779">
    <property type="entry name" value="CMD-like"/>
</dbReference>
<protein>
    <submittedName>
        <fullName evidence="2">Carboxymuconolactone decarboxylase</fullName>
    </submittedName>
</protein>
<dbReference type="SUPFAM" id="SSF69118">
    <property type="entry name" value="AhpD-like"/>
    <property type="match status" value="1"/>
</dbReference>